<dbReference type="GO" id="GO:0005829">
    <property type="term" value="C:cytosol"/>
    <property type="evidence" value="ECO:0007669"/>
    <property type="project" value="TreeGrafter"/>
</dbReference>
<dbReference type="PANTHER" id="PTHR43503">
    <property type="entry name" value="MCG48959-RELATED"/>
    <property type="match status" value="1"/>
</dbReference>
<dbReference type="Pfam" id="PF10417">
    <property type="entry name" value="1-cysPrx_C"/>
    <property type="match status" value="1"/>
</dbReference>
<dbReference type="Proteomes" id="UP001164929">
    <property type="component" value="Chromosome 8"/>
</dbReference>
<evidence type="ECO:0000313" key="11">
    <source>
        <dbReference type="EMBL" id="KAJ6987712.1"/>
    </source>
</evidence>
<accession>A0AAD6QD29</accession>
<sequence length="242" mass="26812">MPGLTIGDSVPNLEVETTHGVIKLHDYIDTWTILFSHPGDFTPVCTTELGKMAAYAPEFAKRGVKLLGLSCDDVSSHAEWVKDIEAYTVRISPSKRSLLIWVIGRYSVEHPGCKVTYPIIADPKRELIKILNMVDPDEKDSSGHNVPSRALHIVGADKRIKLSFLYPASTGRNMDEVVRVLDSLERSSKNKIATPANWKPGEDVVISPSVSDEEAKKLFPQGFKTVGLPSNKGYLRFTNVDH</sequence>
<keyword evidence="3 8" id="KW-0560">Oxidoreductase</keyword>
<comment type="catalytic activity">
    <reaction evidence="7 8">
        <text>a hydroperoxide + [thioredoxin]-dithiol = an alcohol + [thioredoxin]-disulfide + H2O</text>
        <dbReference type="Rhea" id="RHEA:62620"/>
        <dbReference type="Rhea" id="RHEA-COMP:10698"/>
        <dbReference type="Rhea" id="RHEA-COMP:10700"/>
        <dbReference type="ChEBI" id="CHEBI:15377"/>
        <dbReference type="ChEBI" id="CHEBI:29950"/>
        <dbReference type="ChEBI" id="CHEBI:30879"/>
        <dbReference type="ChEBI" id="CHEBI:35924"/>
        <dbReference type="ChEBI" id="CHEBI:50058"/>
        <dbReference type="EC" id="1.11.1.24"/>
    </reaction>
</comment>
<dbReference type="InterPro" id="IPR024706">
    <property type="entry name" value="Peroxiredoxin_AhpC-typ"/>
</dbReference>
<protein>
    <recommendedName>
        <fullName evidence="8">Peroxiredoxin</fullName>
        <ecNumber evidence="8">1.11.1.24</ecNumber>
    </recommendedName>
</protein>
<dbReference type="InterPro" id="IPR013766">
    <property type="entry name" value="Thioredoxin_domain"/>
</dbReference>
<evidence type="ECO:0000313" key="12">
    <source>
        <dbReference type="Proteomes" id="UP001164929"/>
    </source>
</evidence>
<dbReference type="EC" id="1.11.1.24" evidence="8"/>
<dbReference type="FunFam" id="3.30.1020.10:FF:000001">
    <property type="entry name" value="1-Cys peroxiredoxin"/>
    <property type="match status" value="1"/>
</dbReference>
<evidence type="ECO:0000256" key="2">
    <source>
        <dbReference type="ARBA" id="ARBA00022862"/>
    </source>
</evidence>
<dbReference type="InterPro" id="IPR045020">
    <property type="entry name" value="PRX_1cys"/>
</dbReference>
<evidence type="ECO:0000256" key="5">
    <source>
        <dbReference type="ARBA" id="ARBA00025719"/>
    </source>
</evidence>
<dbReference type="GO" id="GO:0140824">
    <property type="term" value="F:thioredoxin-dependent peroxiredoxin activity"/>
    <property type="evidence" value="ECO:0007669"/>
    <property type="project" value="UniProtKB-EC"/>
</dbReference>
<keyword evidence="4 8" id="KW-0676">Redox-active center</keyword>
<dbReference type="Gene3D" id="3.30.1020.10">
    <property type="entry name" value="Antioxidant, Horf6, Chain A, domain2"/>
    <property type="match status" value="1"/>
</dbReference>
<evidence type="ECO:0000256" key="1">
    <source>
        <dbReference type="ARBA" id="ARBA00022559"/>
    </source>
</evidence>
<evidence type="ECO:0000256" key="9">
    <source>
        <dbReference type="PIRSR" id="PIRSR000239-1"/>
    </source>
</evidence>
<comment type="similarity">
    <text evidence="5">Belongs to the peroxiredoxin family. Prx6 subfamily.</text>
</comment>
<gene>
    <name evidence="11" type="ORF">NC653_020844</name>
</gene>
<dbReference type="Pfam" id="PF00578">
    <property type="entry name" value="AhpC-TSA"/>
    <property type="match status" value="1"/>
</dbReference>
<dbReference type="GO" id="GO:0005739">
    <property type="term" value="C:mitochondrion"/>
    <property type="evidence" value="ECO:0007669"/>
    <property type="project" value="TreeGrafter"/>
</dbReference>
<organism evidence="11 12">
    <name type="scientific">Populus alba x Populus x berolinensis</name>
    <dbReference type="NCBI Taxonomy" id="444605"/>
    <lineage>
        <taxon>Eukaryota</taxon>
        <taxon>Viridiplantae</taxon>
        <taxon>Streptophyta</taxon>
        <taxon>Embryophyta</taxon>
        <taxon>Tracheophyta</taxon>
        <taxon>Spermatophyta</taxon>
        <taxon>Magnoliopsida</taxon>
        <taxon>eudicotyledons</taxon>
        <taxon>Gunneridae</taxon>
        <taxon>Pentapetalae</taxon>
        <taxon>rosids</taxon>
        <taxon>fabids</taxon>
        <taxon>Malpighiales</taxon>
        <taxon>Salicaceae</taxon>
        <taxon>Saliceae</taxon>
        <taxon>Populus</taxon>
    </lineage>
</organism>
<comment type="caution">
    <text evidence="11">The sequence shown here is derived from an EMBL/GenBank/DDBJ whole genome shotgun (WGS) entry which is preliminary data.</text>
</comment>
<dbReference type="GO" id="GO:0045454">
    <property type="term" value="P:cell redox homeostasis"/>
    <property type="evidence" value="ECO:0007669"/>
    <property type="project" value="TreeGrafter"/>
</dbReference>
<dbReference type="PANTHER" id="PTHR43503:SF4">
    <property type="entry name" value="PEROXIREDOXIN-6"/>
    <property type="match status" value="1"/>
</dbReference>
<evidence type="ECO:0000256" key="4">
    <source>
        <dbReference type="ARBA" id="ARBA00023284"/>
    </source>
</evidence>
<dbReference type="Gene3D" id="3.40.30.10">
    <property type="entry name" value="Glutaredoxin"/>
    <property type="match status" value="1"/>
</dbReference>
<dbReference type="PROSITE" id="PS51352">
    <property type="entry name" value="THIOREDOXIN_2"/>
    <property type="match status" value="1"/>
</dbReference>
<evidence type="ECO:0000259" key="10">
    <source>
        <dbReference type="PROSITE" id="PS51352"/>
    </source>
</evidence>
<dbReference type="EMBL" id="JAQIZT010000008">
    <property type="protein sequence ID" value="KAJ6987712.1"/>
    <property type="molecule type" value="Genomic_DNA"/>
</dbReference>
<dbReference type="InterPro" id="IPR019479">
    <property type="entry name" value="Peroxiredoxin_C"/>
</dbReference>
<evidence type="ECO:0000256" key="3">
    <source>
        <dbReference type="ARBA" id="ARBA00023002"/>
    </source>
</evidence>
<name>A0AAD6QD29_9ROSI</name>
<reference evidence="11" key="1">
    <citation type="journal article" date="2023" name="Mol. Ecol. Resour.">
        <title>Chromosome-level genome assembly of a triploid poplar Populus alba 'Berolinensis'.</title>
        <authorList>
            <person name="Chen S."/>
            <person name="Yu Y."/>
            <person name="Wang X."/>
            <person name="Wang S."/>
            <person name="Zhang T."/>
            <person name="Zhou Y."/>
            <person name="He R."/>
            <person name="Meng N."/>
            <person name="Wang Y."/>
            <person name="Liu W."/>
            <person name="Liu Z."/>
            <person name="Liu J."/>
            <person name="Guo Q."/>
            <person name="Huang H."/>
            <person name="Sederoff R.R."/>
            <person name="Wang G."/>
            <person name="Qu G."/>
            <person name="Chen S."/>
        </authorList>
    </citation>
    <scope>NUCLEOTIDE SEQUENCE</scope>
    <source>
        <strain evidence="11">SC-2020</strain>
    </source>
</reference>
<keyword evidence="1 8" id="KW-0575">Peroxidase</keyword>
<feature type="active site" description="Cysteine sulfenic acid (-SOH) intermediate; for peroxidase activity" evidence="9">
    <location>
        <position position="45"/>
    </location>
</feature>
<dbReference type="SUPFAM" id="SSF52833">
    <property type="entry name" value="Thioredoxin-like"/>
    <property type="match status" value="1"/>
</dbReference>
<evidence type="ECO:0000256" key="8">
    <source>
        <dbReference type="PIRNR" id="PIRNR000239"/>
    </source>
</evidence>
<dbReference type="InterPro" id="IPR036249">
    <property type="entry name" value="Thioredoxin-like_sf"/>
</dbReference>
<dbReference type="InterPro" id="IPR000866">
    <property type="entry name" value="AhpC/TSA"/>
</dbReference>
<dbReference type="CDD" id="cd03016">
    <property type="entry name" value="PRX_1cys"/>
    <property type="match status" value="1"/>
</dbReference>
<evidence type="ECO:0000256" key="6">
    <source>
        <dbReference type="ARBA" id="ARBA00045282"/>
    </source>
</evidence>
<keyword evidence="12" id="KW-1185">Reference proteome</keyword>
<dbReference type="AlphaFoldDB" id="A0AAD6QD29"/>
<proteinExistence type="inferred from homology"/>
<keyword evidence="2 8" id="KW-0049">Antioxidant</keyword>
<dbReference type="FunFam" id="3.40.30.10:FF:000011">
    <property type="entry name" value="Peroxiredoxin PRX1"/>
    <property type="match status" value="1"/>
</dbReference>
<evidence type="ECO:0000256" key="7">
    <source>
        <dbReference type="ARBA" id="ARBA00049091"/>
    </source>
</evidence>
<dbReference type="PIRSF" id="PIRSF000239">
    <property type="entry name" value="AHPC"/>
    <property type="match status" value="1"/>
</dbReference>
<comment type="function">
    <text evidence="6">Thiol-specific peroxidase that catalyzes the reduction of hydrogen peroxide and organic hydroperoxides to water and alcohols, respectively. Seems to contribute to the inhibition of germination during stress.</text>
</comment>
<feature type="domain" description="Thioredoxin" evidence="10">
    <location>
        <begin position="4"/>
        <end position="186"/>
    </location>
</feature>